<evidence type="ECO:0000313" key="4">
    <source>
        <dbReference type="Proteomes" id="UP001337655"/>
    </source>
</evidence>
<dbReference type="PANTHER" id="PTHR46179:SF19">
    <property type="entry name" value="C2H2 FINGER DOMAIN TRANSCRIPTION FACTOR (EUROFUNG)-RELATED"/>
    <property type="match status" value="1"/>
</dbReference>
<dbReference type="InterPro" id="IPR036236">
    <property type="entry name" value="Znf_C2H2_sf"/>
</dbReference>
<dbReference type="SUPFAM" id="SSF57667">
    <property type="entry name" value="beta-beta-alpha zinc fingers"/>
    <property type="match status" value="1"/>
</dbReference>
<dbReference type="Proteomes" id="UP001337655">
    <property type="component" value="Unassembled WGS sequence"/>
</dbReference>
<evidence type="ECO:0000256" key="1">
    <source>
        <dbReference type="SAM" id="MobiDB-lite"/>
    </source>
</evidence>
<dbReference type="Gene3D" id="3.30.160.60">
    <property type="entry name" value="Classic Zinc Finger"/>
    <property type="match status" value="1"/>
</dbReference>
<comment type="caution">
    <text evidence="3">The sequence shown here is derived from an EMBL/GenBank/DDBJ whole genome shotgun (WGS) entry which is preliminary data.</text>
</comment>
<dbReference type="AlphaFoldDB" id="A0AAV9PDX5"/>
<organism evidence="3 4">
    <name type="scientific">Saxophila tyrrhenica</name>
    <dbReference type="NCBI Taxonomy" id="1690608"/>
    <lineage>
        <taxon>Eukaryota</taxon>
        <taxon>Fungi</taxon>
        <taxon>Dikarya</taxon>
        <taxon>Ascomycota</taxon>
        <taxon>Pezizomycotina</taxon>
        <taxon>Dothideomycetes</taxon>
        <taxon>Dothideomycetidae</taxon>
        <taxon>Mycosphaerellales</taxon>
        <taxon>Extremaceae</taxon>
        <taxon>Saxophila</taxon>
    </lineage>
</organism>
<feature type="domain" description="C2H2-type" evidence="2">
    <location>
        <begin position="401"/>
        <end position="426"/>
    </location>
</feature>
<dbReference type="SMART" id="SM00355">
    <property type="entry name" value="ZnF_C2H2"/>
    <property type="match status" value="3"/>
</dbReference>
<dbReference type="GeneID" id="89924768"/>
<dbReference type="RefSeq" id="XP_064660629.1">
    <property type="nucleotide sequence ID" value="XM_064800678.1"/>
</dbReference>
<feature type="region of interest" description="Disordered" evidence="1">
    <location>
        <begin position="508"/>
        <end position="528"/>
    </location>
</feature>
<dbReference type="InterPro" id="IPR051061">
    <property type="entry name" value="Zinc_finger_trans_reg"/>
</dbReference>
<proteinExistence type="predicted"/>
<accession>A0AAV9PDX5</accession>
<evidence type="ECO:0000313" key="3">
    <source>
        <dbReference type="EMBL" id="KAK5171785.1"/>
    </source>
</evidence>
<dbReference type="GO" id="GO:0005634">
    <property type="term" value="C:nucleus"/>
    <property type="evidence" value="ECO:0007669"/>
    <property type="project" value="TreeGrafter"/>
</dbReference>
<sequence>MNTTPALYDPNDLLYDTRSPILEAFHPELTPRDEPYPAPSPSPVLEKARLYAPDTEVLIRALGPNNPELHRIPLPEKHLDSTAMTDPSEGTDPIQLVKLALTDTEYTGQSGSDLDARDLAAKATAAVNAQEAVSTSERDTLRHDLEARHDSAQERVPQLSNDQRQQLSGRHSPSLRLQTSRDHFPSETITTSPTLSKHIITTAEANFGTLPAYHASFPTKDGTTTSPQSEKLPGLQQVIHGQLRPGRPLEELAEVATAQDPRVPMRQHSQSFGSTTAPSPMMSYHYGSAAYTAASPYYPRGSARSPTSTISDQMYMSPTQWPGAAYYNDRRSEPSGEMHPPMMPPSLPSASSGESHATTSSSIDDYSTAQTTPGEGPESMRPILPPPPGMAQSAFMVGQGFTCDYPGCTAAPFQTQYLLSSHRNVHSQVRNHYCPVKECPRSEGGKGFKRKNEMIRHGLVHESPGYVCPFCPDKEHKYPRPDNLQRHVRVHHTDKDKDDAQLREVLAQRREGVGKTRRRRANTAGSAS</sequence>
<feature type="compositionally biased region" description="Polar residues" evidence="1">
    <location>
        <begin position="158"/>
        <end position="178"/>
    </location>
</feature>
<dbReference type="InterPro" id="IPR013087">
    <property type="entry name" value="Znf_C2H2_type"/>
</dbReference>
<feature type="compositionally biased region" description="Low complexity" evidence="1">
    <location>
        <begin position="348"/>
        <end position="362"/>
    </location>
</feature>
<feature type="region of interest" description="Disordered" evidence="1">
    <location>
        <begin position="149"/>
        <end position="190"/>
    </location>
</feature>
<feature type="compositionally biased region" description="Polar residues" evidence="1">
    <location>
        <begin position="363"/>
        <end position="373"/>
    </location>
</feature>
<feature type="domain" description="C2H2-type" evidence="2">
    <location>
        <begin position="432"/>
        <end position="461"/>
    </location>
</feature>
<name>A0AAV9PDX5_9PEZI</name>
<dbReference type="PANTHER" id="PTHR46179">
    <property type="entry name" value="ZINC FINGER PROTEIN"/>
    <property type="match status" value="1"/>
</dbReference>
<protein>
    <recommendedName>
        <fullName evidence="2">C2H2-type domain-containing protein</fullName>
    </recommendedName>
</protein>
<keyword evidence="4" id="KW-1185">Reference proteome</keyword>
<dbReference type="GO" id="GO:0006357">
    <property type="term" value="P:regulation of transcription by RNA polymerase II"/>
    <property type="evidence" value="ECO:0007669"/>
    <property type="project" value="TreeGrafter"/>
</dbReference>
<evidence type="ECO:0000259" key="2">
    <source>
        <dbReference type="SMART" id="SM00355"/>
    </source>
</evidence>
<dbReference type="EMBL" id="JAVRRT010000005">
    <property type="protein sequence ID" value="KAK5171785.1"/>
    <property type="molecule type" value="Genomic_DNA"/>
</dbReference>
<feature type="region of interest" description="Disordered" evidence="1">
    <location>
        <begin position="326"/>
        <end position="391"/>
    </location>
</feature>
<gene>
    <name evidence="3" type="ORF">LTR77_003421</name>
</gene>
<feature type="domain" description="C2H2-type" evidence="2">
    <location>
        <begin position="466"/>
        <end position="491"/>
    </location>
</feature>
<reference evidence="3 4" key="1">
    <citation type="submission" date="2023-08" db="EMBL/GenBank/DDBJ databases">
        <title>Black Yeasts Isolated from many extreme environments.</title>
        <authorList>
            <person name="Coleine C."/>
            <person name="Stajich J.E."/>
            <person name="Selbmann L."/>
        </authorList>
    </citation>
    <scope>NUCLEOTIDE SEQUENCE [LARGE SCALE GENOMIC DNA]</scope>
    <source>
        <strain evidence="3 4">CCFEE 5935</strain>
    </source>
</reference>